<comment type="subcellular location">
    <subcellularLocation>
        <location evidence="1">Nucleus</location>
    </subcellularLocation>
</comment>
<dbReference type="EMBL" id="NCKV01000004">
    <property type="protein sequence ID" value="RWS32002.1"/>
    <property type="molecule type" value="Genomic_DNA"/>
</dbReference>
<dbReference type="OrthoDB" id="1868004at2759"/>
<keyword evidence="7" id="KW-1185">Reference proteome</keyword>
<dbReference type="VEuPathDB" id="VectorBase:LDEU000040"/>
<name>A0A443SWT9_9ACAR</name>
<proteinExistence type="inferred from homology"/>
<organism evidence="6 7">
    <name type="scientific">Leptotrombidium deliense</name>
    <dbReference type="NCBI Taxonomy" id="299467"/>
    <lineage>
        <taxon>Eukaryota</taxon>
        <taxon>Metazoa</taxon>
        <taxon>Ecdysozoa</taxon>
        <taxon>Arthropoda</taxon>
        <taxon>Chelicerata</taxon>
        <taxon>Arachnida</taxon>
        <taxon>Acari</taxon>
        <taxon>Acariformes</taxon>
        <taxon>Trombidiformes</taxon>
        <taxon>Prostigmata</taxon>
        <taxon>Anystina</taxon>
        <taxon>Parasitengona</taxon>
        <taxon>Trombiculoidea</taxon>
        <taxon>Trombiculidae</taxon>
        <taxon>Leptotrombidium</taxon>
    </lineage>
</organism>
<dbReference type="PANTHER" id="PTHR13130">
    <property type="entry name" value="34 KDA TRANSCRIPTIONAL CO-ACTIVATOR-RELATED"/>
    <property type="match status" value="1"/>
</dbReference>
<dbReference type="Pfam" id="PF11571">
    <property type="entry name" value="Med27"/>
    <property type="match status" value="1"/>
</dbReference>
<dbReference type="PANTHER" id="PTHR13130:SF4">
    <property type="entry name" value="MEDIATOR OF RNA POLYMERASE II TRANSCRIPTION SUBUNIT 27"/>
    <property type="match status" value="1"/>
</dbReference>
<evidence type="ECO:0000256" key="4">
    <source>
        <dbReference type="ARBA" id="ARBA00023163"/>
    </source>
</evidence>
<keyword evidence="4" id="KW-0804">Transcription</keyword>
<sequence length="333" mass="37588">MADNINTEAIQGALKAVKIIRCSVRDLFKLLSEGTNLVAPPPQTAENGAVVVAAANAETPEKQFMTDLQTIINNLNTRIRELESSCTLLAHSSSQLSLGNSALLGQDPAFERSLIYSSMVTSYRWCDKMLEYASHAHAILQQQSLKRSNFNSLTNNAIGRSRFGAPLMFPRRSIGHNVPVQQVDNICHMMQRHFPDMNIELLRPFGTAAVVKITLERVLKAVILLRGLIIEWIMVKGFHEDFEGDGKTSIDIWSESRYEVFKKVTNHANAAMLHFYSAIHPDLAVTSYLKWLHSYSSLFSKPCRKCECRLQDSLPPTWRDLRTLDAYHELCRP</sequence>
<evidence type="ECO:0000313" key="7">
    <source>
        <dbReference type="Proteomes" id="UP000288716"/>
    </source>
</evidence>
<dbReference type="GO" id="GO:0016592">
    <property type="term" value="C:mediator complex"/>
    <property type="evidence" value="ECO:0007669"/>
    <property type="project" value="InterPro"/>
</dbReference>
<dbReference type="GO" id="GO:0006357">
    <property type="term" value="P:regulation of transcription by RNA polymerase II"/>
    <property type="evidence" value="ECO:0007669"/>
    <property type="project" value="TreeGrafter"/>
</dbReference>
<dbReference type="STRING" id="299467.A0A443SWT9"/>
<keyword evidence="3" id="KW-0805">Transcription regulation</keyword>
<comment type="similarity">
    <text evidence="2">Belongs to the Mediator complex subunit 27 family.</text>
</comment>
<dbReference type="InterPro" id="IPR021627">
    <property type="entry name" value="Mediator_Med27"/>
</dbReference>
<dbReference type="GO" id="GO:0003713">
    <property type="term" value="F:transcription coactivator activity"/>
    <property type="evidence" value="ECO:0007669"/>
    <property type="project" value="TreeGrafter"/>
</dbReference>
<reference evidence="6 7" key="1">
    <citation type="journal article" date="2018" name="Gigascience">
        <title>Genomes of trombidid mites reveal novel predicted allergens and laterally-transferred genes associated with secondary metabolism.</title>
        <authorList>
            <person name="Dong X."/>
            <person name="Chaisiri K."/>
            <person name="Xia D."/>
            <person name="Armstrong S.D."/>
            <person name="Fang Y."/>
            <person name="Donnelly M.J."/>
            <person name="Kadowaki T."/>
            <person name="McGarry J.W."/>
            <person name="Darby A.C."/>
            <person name="Makepeace B.L."/>
        </authorList>
    </citation>
    <scope>NUCLEOTIDE SEQUENCE [LARGE SCALE GENOMIC DNA]</scope>
    <source>
        <strain evidence="6">UoL-UT</strain>
    </source>
</reference>
<comment type="caution">
    <text evidence="6">The sequence shown here is derived from an EMBL/GenBank/DDBJ whole genome shotgun (WGS) entry which is preliminary data.</text>
</comment>
<dbReference type="AlphaFoldDB" id="A0A443SWT9"/>
<accession>A0A443SWT9</accession>
<evidence type="ECO:0000256" key="1">
    <source>
        <dbReference type="ARBA" id="ARBA00004123"/>
    </source>
</evidence>
<keyword evidence="5" id="KW-0539">Nucleus</keyword>
<protein>
    <submittedName>
        <fullName evidence="6">Cofactor required for Sp1 transcriptional activation-like protein</fullName>
    </submittedName>
</protein>
<evidence type="ECO:0000256" key="2">
    <source>
        <dbReference type="ARBA" id="ARBA00008048"/>
    </source>
</evidence>
<gene>
    <name evidence="6" type="ORF">B4U80_09015</name>
</gene>
<evidence type="ECO:0000256" key="3">
    <source>
        <dbReference type="ARBA" id="ARBA00023015"/>
    </source>
</evidence>
<dbReference type="Proteomes" id="UP000288716">
    <property type="component" value="Unassembled WGS sequence"/>
</dbReference>
<evidence type="ECO:0000313" key="6">
    <source>
        <dbReference type="EMBL" id="RWS32002.1"/>
    </source>
</evidence>
<evidence type="ECO:0000256" key="5">
    <source>
        <dbReference type="ARBA" id="ARBA00023242"/>
    </source>
</evidence>